<accession>F0SG54</accession>
<evidence type="ECO:0000313" key="4">
    <source>
        <dbReference type="Proteomes" id="UP000006860"/>
    </source>
</evidence>
<name>F0SG54_RUBBR</name>
<dbReference type="GO" id="GO:0016779">
    <property type="term" value="F:nucleotidyltransferase activity"/>
    <property type="evidence" value="ECO:0007669"/>
    <property type="project" value="UniProtKB-ARBA"/>
</dbReference>
<dbReference type="EMBL" id="CP002546">
    <property type="protein sequence ID" value="ADY59396.1"/>
    <property type="molecule type" value="Genomic_DNA"/>
</dbReference>
<evidence type="ECO:0000256" key="1">
    <source>
        <dbReference type="ARBA" id="ARBA00022679"/>
    </source>
</evidence>
<dbReference type="STRING" id="756272.Plabr_1786"/>
<dbReference type="Proteomes" id="UP000006860">
    <property type="component" value="Chromosome"/>
</dbReference>
<dbReference type="AlphaFoldDB" id="F0SG54"/>
<dbReference type="eggNOG" id="COG1207">
    <property type="taxonomic scope" value="Bacteria"/>
</dbReference>
<gene>
    <name evidence="3" type="ordered locus">Plabr_1786</name>
</gene>
<dbReference type="RefSeq" id="WP_013628123.1">
    <property type="nucleotide sequence ID" value="NC_015174.1"/>
</dbReference>
<dbReference type="Gene3D" id="2.160.10.10">
    <property type="entry name" value="Hexapeptide repeat proteins"/>
    <property type="match status" value="1"/>
</dbReference>
<sequence>MRVAFVETGRIDQFSPLAWTRPVFELLCGTRSVRQRFLDSLNPAAWGAITRPHVAEVYQGEQPESQVNNAEWLSDGKTLLIDGCWLGDPQAILEKLADDVVVYAHGRPVACWHDGPISADSLKSLRSSFGQTENATRVDLGERAGLWLNYPWELIKHNGKAIHLDYFLLEREATAAIAWQRPESGVTAGSDADQIRIHPSAVLEPFVSIDASSGPVIVDEEAHIQSFTRLEGPCYIGKKSQLFRANLRGETSVGPVCRVGGEVEASIMQGYANKYHDGFLGHGYVCPWVNLGALTTNSDLKNNYSNVKLAVGTEFLDSGEKKVGCFIGDHAKTAIGTLFNTGSSVGVMAMVLPAGRLCPKHIPSFARYWQGSLDDALDFESACETAATVMGRRDQEFTDAHRRMFAAIRELTAGERTAALQRSGAK</sequence>
<organism evidence="3 4">
    <name type="scientific">Rubinisphaera brasiliensis (strain ATCC 49424 / DSM 5305 / JCM 21570 / IAM 15109 / NBRC 103401 / IFAM 1448)</name>
    <name type="common">Planctomyces brasiliensis</name>
    <dbReference type="NCBI Taxonomy" id="756272"/>
    <lineage>
        <taxon>Bacteria</taxon>
        <taxon>Pseudomonadati</taxon>
        <taxon>Planctomycetota</taxon>
        <taxon>Planctomycetia</taxon>
        <taxon>Planctomycetales</taxon>
        <taxon>Planctomycetaceae</taxon>
        <taxon>Rubinisphaera</taxon>
    </lineage>
</organism>
<dbReference type="InterPro" id="IPR023917">
    <property type="entry name" value="Bifunctiontional_GlmU_bac-type"/>
</dbReference>
<dbReference type="Pfam" id="PF13562">
    <property type="entry name" value="NTP_transf_4"/>
    <property type="match status" value="1"/>
</dbReference>
<dbReference type="OrthoDB" id="234332at2"/>
<dbReference type="PANTHER" id="PTHR43584">
    <property type="entry name" value="NUCLEOTIDYL TRANSFERASE"/>
    <property type="match status" value="1"/>
</dbReference>
<dbReference type="InterPro" id="IPR011004">
    <property type="entry name" value="Trimer_LpxA-like_sf"/>
</dbReference>
<protein>
    <recommendedName>
        <fullName evidence="5">Transferase hexapeptide repeat containing protein</fullName>
    </recommendedName>
</protein>
<evidence type="ECO:0000313" key="3">
    <source>
        <dbReference type="EMBL" id="ADY59396.1"/>
    </source>
</evidence>
<reference evidence="4" key="1">
    <citation type="submission" date="2011-02" db="EMBL/GenBank/DDBJ databases">
        <title>The complete genome of Planctomyces brasiliensis DSM 5305.</title>
        <authorList>
            <person name="Lucas S."/>
            <person name="Copeland A."/>
            <person name="Lapidus A."/>
            <person name="Bruce D."/>
            <person name="Goodwin L."/>
            <person name="Pitluck S."/>
            <person name="Kyrpides N."/>
            <person name="Mavromatis K."/>
            <person name="Pagani I."/>
            <person name="Ivanova N."/>
            <person name="Ovchinnikova G."/>
            <person name="Lu M."/>
            <person name="Detter J.C."/>
            <person name="Han C."/>
            <person name="Land M."/>
            <person name="Hauser L."/>
            <person name="Markowitz V."/>
            <person name="Cheng J.-F."/>
            <person name="Hugenholtz P."/>
            <person name="Woyke T."/>
            <person name="Wu D."/>
            <person name="Tindall B."/>
            <person name="Pomrenke H.G."/>
            <person name="Brambilla E."/>
            <person name="Klenk H.-P."/>
            <person name="Eisen J.A."/>
        </authorList>
    </citation>
    <scope>NUCLEOTIDE SEQUENCE [LARGE SCALE GENOMIC DNA]</scope>
    <source>
        <strain evidence="4">ATCC 49424 / DSM 5305 / JCM 21570 / NBRC 103401 / IFAM 1448</strain>
    </source>
</reference>
<dbReference type="NCBIfam" id="TIGR03991">
    <property type="entry name" value="alt_bact_glmU"/>
    <property type="match status" value="1"/>
</dbReference>
<evidence type="ECO:0000256" key="2">
    <source>
        <dbReference type="ARBA" id="ARBA00023315"/>
    </source>
</evidence>
<dbReference type="SUPFAM" id="SSF51161">
    <property type="entry name" value="Trimeric LpxA-like enzymes"/>
    <property type="match status" value="1"/>
</dbReference>
<dbReference type="InterPro" id="IPR050065">
    <property type="entry name" value="GlmU-like"/>
</dbReference>
<keyword evidence="1" id="KW-0808">Transferase</keyword>
<keyword evidence="2" id="KW-0012">Acyltransferase</keyword>
<dbReference type="HOGENOM" id="CLU_055419_0_0_0"/>
<dbReference type="GO" id="GO:0016746">
    <property type="term" value="F:acyltransferase activity"/>
    <property type="evidence" value="ECO:0007669"/>
    <property type="project" value="UniProtKB-KW"/>
</dbReference>
<dbReference type="PANTHER" id="PTHR43584:SF9">
    <property type="entry name" value="TRANSFERASE HEXAPEPTIDE REPEAT CONTAINING PROTEIN"/>
    <property type="match status" value="1"/>
</dbReference>
<evidence type="ECO:0008006" key="5">
    <source>
        <dbReference type="Google" id="ProtNLM"/>
    </source>
</evidence>
<proteinExistence type="predicted"/>
<dbReference type="KEGG" id="pbs:Plabr_1786"/>
<keyword evidence="4" id="KW-1185">Reference proteome</keyword>